<dbReference type="InterPro" id="IPR043127">
    <property type="entry name" value="Sec-1-like_dom3a"/>
</dbReference>
<dbReference type="Gene3D" id="3.40.50.2060">
    <property type="match status" value="1"/>
</dbReference>
<dbReference type="EMBL" id="JBANRG010000006">
    <property type="protein sequence ID" value="KAK7465527.1"/>
    <property type="molecule type" value="Genomic_DNA"/>
</dbReference>
<comment type="similarity">
    <text evidence="1">Belongs to the STXBP/unc-18/SEC1 family.</text>
</comment>
<protein>
    <submittedName>
        <fullName evidence="3">Vesicle trafficking between the ER and Golgi</fullName>
    </submittedName>
</protein>
<feature type="region of interest" description="Disordered" evidence="2">
    <location>
        <begin position="33"/>
        <end position="54"/>
    </location>
</feature>
<feature type="compositionally biased region" description="Low complexity" evidence="2">
    <location>
        <begin position="33"/>
        <end position="52"/>
    </location>
</feature>
<dbReference type="Gene3D" id="3.40.50.1910">
    <property type="match status" value="1"/>
</dbReference>
<dbReference type="Proteomes" id="UP001498398">
    <property type="component" value="Unassembled WGS sequence"/>
</dbReference>
<dbReference type="PANTHER" id="PTHR11679">
    <property type="entry name" value="VESICLE PROTEIN SORTING-ASSOCIATED"/>
    <property type="match status" value="1"/>
</dbReference>
<evidence type="ECO:0000256" key="1">
    <source>
        <dbReference type="ARBA" id="ARBA00009884"/>
    </source>
</evidence>
<evidence type="ECO:0000313" key="4">
    <source>
        <dbReference type="Proteomes" id="UP001498398"/>
    </source>
</evidence>
<dbReference type="Gene3D" id="1.25.40.60">
    <property type="match status" value="1"/>
</dbReference>
<proteinExistence type="inferred from homology"/>
<sequence>MSSSTSRQHVTSSTLQQSQTAALLSLLNLNTPPESSNTSSISGGKQSSGIKTPPVSGPPVWKILVLDQQTKDVLATVLRVQDLRDVGVTLHVQLHTQRPALPDVPAVYFVSPTLANIRRIAEDLEKSLYESFHLNFVEPLPRALLEELAASVARDGTGELVQEVMDQYLSFIAPSSSLFSLLPPPSQPAATSDPASPPTLEIPPSTYAILNSPSSTEQQIEEEIERIANGLFSVVATMSHVPFIRCPRGNAAEMVAKKLETKIRDALLTASRSHTASLFSQDATGLSTLQRPLLLILDRNVDLVSTISHGWTYQALVSDCLEIKLNRVVVPTPQKRSYDLDAKDFFWAKNAANPFPQVAEDIDTELNKYKQDAAEITRSTGVSDVNDISQLDLSTNAAHLKTAITQLPELTARKATLDTHMNIATALLEQIKKRGLDELFSTEEAITKQTVSSILELLRTTRADGNFSAQDKLRLVLVFYLSSPDNAIGKDDIAELEKELKSAGADLAAFDYVRRTREISRMTMSTALGSATPVGGSTSQGGELFKGFSALGNRLTSQLKEGGLENLISGVKNFLPANKLLPVTRLTEALMDSSVASNQSLQETDEYLFLDPRAPKHAQAGMPGAAGGSGATKGRRMTFAESVVFVVGGAGYVEYGNLEEWAGRTGKRVTYGGTEILDPGGFVNILEWLGKGGKS</sequence>
<accession>A0ABR1JUV5</accession>
<dbReference type="InterPro" id="IPR043154">
    <property type="entry name" value="Sec-1-like_dom1"/>
</dbReference>
<comment type="caution">
    <text evidence="3">The sequence shown here is derived from an EMBL/GenBank/DDBJ whole genome shotgun (WGS) entry which is preliminary data.</text>
</comment>
<dbReference type="InterPro" id="IPR001619">
    <property type="entry name" value="Sec1-like"/>
</dbReference>
<keyword evidence="4" id="KW-1185">Reference proteome</keyword>
<dbReference type="SUPFAM" id="SSF56815">
    <property type="entry name" value="Sec1/munc18-like (SM) proteins"/>
    <property type="match status" value="1"/>
</dbReference>
<dbReference type="Gene3D" id="3.90.830.10">
    <property type="entry name" value="Syntaxin Binding Protein 1, Chain A, domain 2"/>
    <property type="match status" value="1"/>
</dbReference>
<name>A0ABR1JUV5_9AGAR</name>
<dbReference type="InterPro" id="IPR027482">
    <property type="entry name" value="Sec1-like_dom2"/>
</dbReference>
<dbReference type="Pfam" id="PF00995">
    <property type="entry name" value="Sec1"/>
    <property type="match status" value="1"/>
</dbReference>
<gene>
    <name evidence="3" type="primary">SLY1</name>
    <name evidence="3" type="ORF">VKT23_005501</name>
</gene>
<dbReference type="PIRSF" id="PIRSF005715">
    <property type="entry name" value="VPS45_Sec1"/>
    <property type="match status" value="1"/>
</dbReference>
<evidence type="ECO:0000313" key="3">
    <source>
        <dbReference type="EMBL" id="KAK7465527.1"/>
    </source>
</evidence>
<dbReference type="InterPro" id="IPR036045">
    <property type="entry name" value="Sec1-like_sf"/>
</dbReference>
<organism evidence="3 4">
    <name type="scientific">Marasmiellus scandens</name>
    <dbReference type="NCBI Taxonomy" id="2682957"/>
    <lineage>
        <taxon>Eukaryota</taxon>
        <taxon>Fungi</taxon>
        <taxon>Dikarya</taxon>
        <taxon>Basidiomycota</taxon>
        <taxon>Agaricomycotina</taxon>
        <taxon>Agaricomycetes</taxon>
        <taxon>Agaricomycetidae</taxon>
        <taxon>Agaricales</taxon>
        <taxon>Marasmiineae</taxon>
        <taxon>Omphalotaceae</taxon>
        <taxon>Marasmiellus</taxon>
    </lineage>
</organism>
<evidence type="ECO:0000256" key="2">
    <source>
        <dbReference type="SAM" id="MobiDB-lite"/>
    </source>
</evidence>
<reference evidence="3 4" key="1">
    <citation type="submission" date="2024-01" db="EMBL/GenBank/DDBJ databases">
        <title>A draft genome for the cacao thread blight pathogen Marasmiellus scandens.</title>
        <authorList>
            <person name="Baruah I.K."/>
            <person name="Leung J."/>
            <person name="Bukari Y."/>
            <person name="Amoako-Attah I."/>
            <person name="Meinhardt L.W."/>
            <person name="Bailey B.A."/>
            <person name="Cohen S.P."/>
        </authorList>
    </citation>
    <scope>NUCLEOTIDE SEQUENCE [LARGE SCALE GENOMIC DNA]</scope>
    <source>
        <strain evidence="3 4">GH-19</strain>
    </source>
</reference>